<protein>
    <submittedName>
        <fullName evidence="3">COMM domain-containing protein 2-like</fullName>
    </submittedName>
</protein>
<dbReference type="InterPro" id="IPR017920">
    <property type="entry name" value="COMM"/>
</dbReference>
<dbReference type="Proteomes" id="UP001652626">
    <property type="component" value="Chromosome 5"/>
</dbReference>
<dbReference type="Pfam" id="PF21672">
    <property type="entry name" value="COMM_HN"/>
    <property type="match status" value="1"/>
</dbReference>
<evidence type="ECO:0000313" key="2">
    <source>
        <dbReference type="Proteomes" id="UP001652626"/>
    </source>
</evidence>
<feature type="domain" description="COMM" evidence="1">
    <location>
        <begin position="123"/>
        <end position="230"/>
    </location>
</feature>
<name>A0A8B8HJZ5_VANTA</name>
<dbReference type="PROSITE" id="PS51269">
    <property type="entry name" value="COMM"/>
    <property type="match status" value="1"/>
</dbReference>
<reference evidence="3" key="1">
    <citation type="submission" date="2025-08" db="UniProtKB">
        <authorList>
            <consortium name="RefSeq"/>
        </authorList>
    </citation>
    <scope>IDENTIFICATION</scope>
    <source>
        <tissue evidence="3">Whole body</tissue>
    </source>
</reference>
<proteinExistence type="predicted"/>
<evidence type="ECO:0000313" key="3">
    <source>
        <dbReference type="RefSeq" id="XP_026485168.2"/>
    </source>
</evidence>
<dbReference type="OrthoDB" id="10257479at2759"/>
<dbReference type="PANTHER" id="PTHR15857:SF0">
    <property type="entry name" value="COMM DOMAIN-CONTAINING PROTEIN 2"/>
    <property type="match status" value="1"/>
</dbReference>
<sequence>MIIFLSELQKEHLNLLHQHSTQVLVDFCKLTIDYLNNGMNEKKCGIAAEKLDVPVNVVQNLIYALAYLIVEGCKHNLSEPNFRSSLAIAGFSQEQQQILVKLYNAKKRELSEALNLLQQKDPSYQDLSWRFEVQVASKSAMDEVRPMVAMDFVLSSPKNFSQSEEEFRHETLKQKSGLSSMKIVSSVQGAKTASQCQHVINHVLLQSDLPNLVHLTNRLEEALKESKSQHVRKVQRAL</sequence>
<dbReference type="InterPro" id="IPR037354">
    <property type="entry name" value="Commd2"/>
</dbReference>
<dbReference type="Pfam" id="PF07258">
    <property type="entry name" value="COMM_domain"/>
    <property type="match status" value="1"/>
</dbReference>
<dbReference type="OMA" id="NGDHNTQ"/>
<evidence type="ECO:0000259" key="1">
    <source>
        <dbReference type="PROSITE" id="PS51269"/>
    </source>
</evidence>
<dbReference type="RefSeq" id="XP_026485168.2">
    <property type="nucleotide sequence ID" value="XM_026629383.2"/>
</dbReference>
<keyword evidence="2" id="KW-1185">Reference proteome</keyword>
<dbReference type="PANTHER" id="PTHR15857">
    <property type="entry name" value="COMM DOMAIN CONTAINING PROTEIN 2"/>
    <property type="match status" value="1"/>
</dbReference>
<dbReference type="GeneID" id="113392791"/>
<accession>A0A8B8HJZ5</accession>
<dbReference type="AlphaFoldDB" id="A0A8B8HJZ5"/>
<gene>
    <name evidence="3" type="primary">LOC113392791</name>
</gene>
<organism evidence="2 3">
    <name type="scientific">Vanessa tameamea</name>
    <name type="common">Kamehameha butterfly</name>
    <dbReference type="NCBI Taxonomy" id="334116"/>
    <lineage>
        <taxon>Eukaryota</taxon>
        <taxon>Metazoa</taxon>
        <taxon>Ecdysozoa</taxon>
        <taxon>Arthropoda</taxon>
        <taxon>Hexapoda</taxon>
        <taxon>Insecta</taxon>
        <taxon>Pterygota</taxon>
        <taxon>Neoptera</taxon>
        <taxon>Endopterygota</taxon>
        <taxon>Lepidoptera</taxon>
        <taxon>Glossata</taxon>
        <taxon>Ditrysia</taxon>
        <taxon>Papilionoidea</taxon>
        <taxon>Nymphalidae</taxon>
        <taxon>Nymphalinae</taxon>
        <taxon>Vanessa</taxon>
    </lineage>
</organism>